<reference evidence="2" key="2">
    <citation type="submission" date="2015-01" db="EMBL/GenBank/DDBJ databases">
        <title>Evolutionary Origins and Diversification of the Mycorrhizal Mutualists.</title>
        <authorList>
            <consortium name="DOE Joint Genome Institute"/>
            <consortium name="Mycorrhizal Genomics Consortium"/>
            <person name="Kohler A."/>
            <person name="Kuo A."/>
            <person name="Nagy L.G."/>
            <person name="Floudas D."/>
            <person name="Copeland A."/>
            <person name="Barry K.W."/>
            <person name="Cichocki N."/>
            <person name="Veneault-Fourrey C."/>
            <person name="LaButti K."/>
            <person name="Lindquist E.A."/>
            <person name="Lipzen A."/>
            <person name="Lundell T."/>
            <person name="Morin E."/>
            <person name="Murat C."/>
            <person name="Riley R."/>
            <person name="Ohm R."/>
            <person name="Sun H."/>
            <person name="Tunlid A."/>
            <person name="Henrissat B."/>
            <person name="Grigoriev I.V."/>
            <person name="Hibbett D.S."/>
            <person name="Martin F."/>
        </authorList>
    </citation>
    <scope>NUCLEOTIDE SEQUENCE [LARGE SCALE GENOMIC DNA]</scope>
    <source>
        <strain evidence="2">ATCC 200175</strain>
    </source>
</reference>
<protein>
    <submittedName>
        <fullName evidence="1">Uncharacterized protein</fullName>
    </submittedName>
</protein>
<evidence type="ECO:0000313" key="1">
    <source>
        <dbReference type="EMBL" id="KIJ06363.1"/>
    </source>
</evidence>
<accession>A0A0C9T4P1</accession>
<evidence type="ECO:0000313" key="2">
    <source>
        <dbReference type="Proteomes" id="UP000053647"/>
    </source>
</evidence>
<dbReference type="EMBL" id="KN820362">
    <property type="protein sequence ID" value="KIJ06363.1"/>
    <property type="molecule type" value="Genomic_DNA"/>
</dbReference>
<keyword evidence="2" id="KW-1185">Reference proteome</keyword>
<sequence length="139" mass="15355">MSPFECKSRGPTGPYNEITPVMTKRNFSFPFQLMEGLQVPPDLQLRLTDLIADYMLDRLGDYMSTDPAITPSVPSPFIPVNAMQQADRFAEMLTLAYNNPIPSTFQPPSILSNASSVEPALTRVLLAAEPVHPYTIPAL</sequence>
<dbReference type="HOGENOM" id="CLU_1860039_0_0_1"/>
<name>A0A0C9T4P1_PAXIN</name>
<organism evidence="1 2">
    <name type="scientific">Paxillus involutus ATCC 200175</name>
    <dbReference type="NCBI Taxonomy" id="664439"/>
    <lineage>
        <taxon>Eukaryota</taxon>
        <taxon>Fungi</taxon>
        <taxon>Dikarya</taxon>
        <taxon>Basidiomycota</taxon>
        <taxon>Agaricomycotina</taxon>
        <taxon>Agaricomycetes</taxon>
        <taxon>Agaricomycetidae</taxon>
        <taxon>Boletales</taxon>
        <taxon>Paxilineae</taxon>
        <taxon>Paxillaceae</taxon>
        <taxon>Paxillus</taxon>
    </lineage>
</organism>
<proteinExistence type="predicted"/>
<dbReference type="AlphaFoldDB" id="A0A0C9T4P1"/>
<dbReference type="OrthoDB" id="2674464at2759"/>
<dbReference type="Proteomes" id="UP000053647">
    <property type="component" value="Unassembled WGS sequence"/>
</dbReference>
<gene>
    <name evidence="1" type="ORF">PAXINDRAFT_20442</name>
</gene>
<reference evidence="1 2" key="1">
    <citation type="submission" date="2014-06" db="EMBL/GenBank/DDBJ databases">
        <authorList>
            <consortium name="DOE Joint Genome Institute"/>
            <person name="Kuo A."/>
            <person name="Kohler A."/>
            <person name="Nagy L.G."/>
            <person name="Floudas D."/>
            <person name="Copeland A."/>
            <person name="Barry K.W."/>
            <person name="Cichocki N."/>
            <person name="Veneault-Fourrey C."/>
            <person name="LaButti K."/>
            <person name="Lindquist E.A."/>
            <person name="Lipzen A."/>
            <person name="Lundell T."/>
            <person name="Morin E."/>
            <person name="Murat C."/>
            <person name="Sun H."/>
            <person name="Tunlid A."/>
            <person name="Henrissat B."/>
            <person name="Grigoriev I.V."/>
            <person name="Hibbett D.S."/>
            <person name="Martin F."/>
            <person name="Nordberg H.P."/>
            <person name="Cantor M.N."/>
            <person name="Hua S.X."/>
        </authorList>
    </citation>
    <scope>NUCLEOTIDE SEQUENCE [LARGE SCALE GENOMIC DNA]</scope>
    <source>
        <strain evidence="1 2">ATCC 200175</strain>
    </source>
</reference>